<sequence>MLRDTELREALAALSTGAWEGQVFRCVKGVTADEVQKNLCNLTKAGRYSRGEDLRVLYTSHGWEVAGMEFRQSPTPPTPADLRGATCLSLWVKAERVLDLTDAGVREQVGTSLQELTGDWQFLNEQGEDAPTQRLGRTAFESGRFDAVRAPSKLRPGEANLLVFVDRIGERVVATDLPPGFPERLEV</sequence>
<dbReference type="Proteomes" id="UP000484842">
    <property type="component" value="Unassembled WGS sequence"/>
</dbReference>
<evidence type="ECO:0000313" key="2">
    <source>
        <dbReference type="EMBL" id="MPY65583.1"/>
    </source>
</evidence>
<name>A0A7X1NTX6_9DEIO</name>
<accession>A0A7X1NTX6</accession>
<proteinExistence type="predicted"/>
<dbReference type="AlphaFoldDB" id="A0A7X1NTX6"/>
<gene>
    <name evidence="2" type="ORF">F8S09_02590</name>
</gene>
<organism evidence="2 3">
    <name type="scientific">Deinococcus terrestris</name>
    <dbReference type="NCBI Taxonomy" id="2651870"/>
    <lineage>
        <taxon>Bacteria</taxon>
        <taxon>Thermotogati</taxon>
        <taxon>Deinococcota</taxon>
        <taxon>Deinococci</taxon>
        <taxon>Deinococcales</taxon>
        <taxon>Deinococcaceae</taxon>
        <taxon>Deinococcus</taxon>
    </lineage>
</organism>
<dbReference type="RefSeq" id="WP_152868665.1">
    <property type="nucleotide sequence ID" value="NZ_WBSL01000001.1"/>
</dbReference>
<evidence type="ECO:0000313" key="3">
    <source>
        <dbReference type="Proteomes" id="UP000484842"/>
    </source>
</evidence>
<reference evidence="2 3" key="1">
    <citation type="submission" date="2019-10" db="EMBL/GenBank/DDBJ databases">
        <title>Deinococcus sp. isolated from soil.</title>
        <authorList>
            <person name="Li Y."/>
            <person name="Wang J."/>
        </authorList>
    </citation>
    <scope>NUCLEOTIDE SEQUENCE [LARGE SCALE GENOMIC DNA]</scope>
    <source>
        <strain evidence="2 3">SDU3-2</strain>
    </source>
</reference>
<keyword evidence="3" id="KW-1185">Reference proteome</keyword>
<dbReference type="SMART" id="SM00953">
    <property type="entry name" value="RES"/>
    <property type="match status" value="1"/>
</dbReference>
<protein>
    <submittedName>
        <fullName evidence="2">RES family NAD+ phosphorylase</fullName>
    </submittedName>
</protein>
<comment type="caution">
    <text evidence="2">The sequence shown here is derived from an EMBL/GenBank/DDBJ whole genome shotgun (WGS) entry which is preliminary data.</text>
</comment>
<evidence type="ECO:0000259" key="1">
    <source>
        <dbReference type="SMART" id="SM00953"/>
    </source>
</evidence>
<dbReference type="InterPro" id="IPR014914">
    <property type="entry name" value="RES_dom"/>
</dbReference>
<dbReference type="EMBL" id="WBSL01000001">
    <property type="protein sequence ID" value="MPY65583.1"/>
    <property type="molecule type" value="Genomic_DNA"/>
</dbReference>
<dbReference type="Pfam" id="PF08808">
    <property type="entry name" value="RES"/>
    <property type="match status" value="1"/>
</dbReference>
<feature type="domain" description="RES" evidence="1">
    <location>
        <begin position="41"/>
        <end position="176"/>
    </location>
</feature>